<feature type="transmembrane region" description="Helical" evidence="10">
    <location>
        <begin position="38"/>
        <end position="64"/>
    </location>
</feature>
<evidence type="ECO:0000256" key="2">
    <source>
        <dbReference type="ARBA" id="ARBA00022679"/>
    </source>
</evidence>
<gene>
    <name evidence="12" type="ORF">PSON_ATCC_30995.1.T0120355</name>
</gene>
<keyword evidence="13" id="KW-1185">Reference proteome</keyword>
<evidence type="ECO:0000256" key="4">
    <source>
        <dbReference type="ARBA" id="ARBA00022989"/>
    </source>
</evidence>
<dbReference type="PROSITE" id="PS50216">
    <property type="entry name" value="DHHC"/>
    <property type="match status" value="1"/>
</dbReference>
<dbReference type="GO" id="GO:0019706">
    <property type="term" value="F:protein-cysteine S-palmitoyltransferase activity"/>
    <property type="evidence" value="ECO:0007669"/>
    <property type="project" value="UniProtKB-EC"/>
</dbReference>
<dbReference type="PANTHER" id="PTHR22883">
    <property type="entry name" value="ZINC FINGER DHHC DOMAIN CONTAINING PROTEIN"/>
    <property type="match status" value="1"/>
</dbReference>
<feature type="transmembrane region" description="Helical" evidence="10">
    <location>
        <begin position="70"/>
        <end position="89"/>
    </location>
</feature>
<evidence type="ECO:0000256" key="6">
    <source>
        <dbReference type="ARBA" id="ARBA00023139"/>
    </source>
</evidence>
<feature type="transmembrane region" description="Helical" evidence="10">
    <location>
        <begin position="269"/>
        <end position="293"/>
    </location>
</feature>
<keyword evidence="3 10" id="KW-0812">Transmembrane</keyword>
<dbReference type="InterPro" id="IPR039859">
    <property type="entry name" value="PFA4/ZDH16/20/ERF2-like"/>
</dbReference>
<evidence type="ECO:0000256" key="1">
    <source>
        <dbReference type="ARBA" id="ARBA00004127"/>
    </source>
</evidence>
<proteinExistence type="inferred from homology"/>
<comment type="domain">
    <text evidence="10">The DHHC domain is required for palmitoyltransferase activity.</text>
</comment>
<evidence type="ECO:0000256" key="10">
    <source>
        <dbReference type="RuleBase" id="RU079119"/>
    </source>
</evidence>
<organism evidence="12 13">
    <name type="scientific">Paramecium sonneborni</name>
    <dbReference type="NCBI Taxonomy" id="65129"/>
    <lineage>
        <taxon>Eukaryota</taxon>
        <taxon>Sar</taxon>
        <taxon>Alveolata</taxon>
        <taxon>Ciliophora</taxon>
        <taxon>Intramacronucleata</taxon>
        <taxon>Oligohymenophorea</taxon>
        <taxon>Peniculida</taxon>
        <taxon>Parameciidae</taxon>
        <taxon>Paramecium</taxon>
    </lineage>
</organism>
<dbReference type="Pfam" id="PF01529">
    <property type="entry name" value="DHHC"/>
    <property type="match status" value="1"/>
</dbReference>
<evidence type="ECO:0000256" key="3">
    <source>
        <dbReference type="ARBA" id="ARBA00022692"/>
    </source>
</evidence>
<evidence type="ECO:0000256" key="7">
    <source>
        <dbReference type="ARBA" id="ARBA00023288"/>
    </source>
</evidence>
<dbReference type="GO" id="GO:0005783">
    <property type="term" value="C:endoplasmic reticulum"/>
    <property type="evidence" value="ECO:0007669"/>
    <property type="project" value="TreeGrafter"/>
</dbReference>
<feature type="transmembrane region" description="Helical" evidence="10">
    <location>
        <begin position="236"/>
        <end position="257"/>
    </location>
</feature>
<dbReference type="PANTHER" id="PTHR22883:SF43">
    <property type="entry name" value="PALMITOYLTRANSFERASE APP"/>
    <property type="match status" value="1"/>
</dbReference>
<name>A0A8S1KWC8_9CILI</name>
<feature type="transmembrane region" description="Helical" evidence="10">
    <location>
        <begin position="207"/>
        <end position="230"/>
    </location>
</feature>
<dbReference type="EMBL" id="CAJJDN010000012">
    <property type="protein sequence ID" value="CAD8058711.1"/>
    <property type="molecule type" value="Genomic_DNA"/>
</dbReference>
<keyword evidence="4 10" id="KW-1133">Transmembrane helix</keyword>
<feature type="domain" description="Palmitoyltransferase DHHC" evidence="11">
    <location>
        <begin position="161"/>
        <end position="276"/>
    </location>
</feature>
<dbReference type="GO" id="GO:0005794">
    <property type="term" value="C:Golgi apparatus"/>
    <property type="evidence" value="ECO:0007669"/>
    <property type="project" value="TreeGrafter"/>
</dbReference>
<reference evidence="12" key="1">
    <citation type="submission" date="2021-01" db="EMBL/GenBank/DDBJ databases">
        <authorList>
            <consortium name="Genoscope - CEA"/>
            <person name="William W."/>
        </authorList>
    </citation>
    <scope>NUCLEOTIDE SEQUENCE</scope>
</reference>
<evidence type="ECO:0000256" key="5">
    <source>
        <dbReference type="ARBA" id="ARBA00023136"/>
    </source>
</evidence>
<evidence type="ECO:0000256" key="8">
    <source>
        <dbReference type="ARBA" id="ARBA00023315"/>
    </source>
</evidence>
<feature type="transmembrane region" description="Helical" evidence="10">
    <location>
        <begin position="305"/>
        <end position="325"/>
    </location>
</feature>
<comment type="catalytic activity">
    <reaction evidence="9 10">
        <text>L-cysteinyl-[protein] + hexadecanoyl-CoA = S-hexadecanoyl-L-cysteinyl-[protein] + CoA</text>
        <dbReference type="Rhea" id="RHEA:36683"/>
        <dbReference type="Rhea" id="RHEA-COMP:10131"/>
        <dbReference type="Rhea" id="RHEA-COMP:11032"/>
        <dbReference type="ChEBI" id="CHEBI:29950"/>
        <dbReference type="ChEBI" id="CHEBI:57287"/>
        <dbReference type="ChEBI" id="CHEBI:57379"/>
        <dbReference type="ChEBI" id="CHEBI:74151"/>
        <dbReference type="EC" id="2.3.1.225"/>
    </reaction>
</comment>
<evidence type="ECO:0000313" key="13">
    <source>
        <dbReference type="Proteomes" id="UP000692954"/>
    </source>
</evidence>
<dbReference type="GO" id="GO:0006612">
    <property type="term" value="P:protein targeting to membrane"/>
    <property type="evidence" value="ECO:0007669"/>
    <property type="project" value="TreeGrafter"/>
</dbReference>
<evidence type="ECO:0000259" key="11">
    <source>
        <dbReference type="Pfam" id="PF01529"/>
    </source>
</evidence>
<sequence length="384" mass="44675">MNYIQKFFEDTEIMDTKKSFEAFNKFKGTIIFGTKKDILNILGTLSLIIALIILYLIFIFPAALDYQYDPLAIIIIICCILPIITLFNVTMTEPGVLLRGDLPDPKLQQQQEVQKIEQTPQQIQNCSEQQIQSIQQHQIVQMAESQNQTLQNPDLPSIYTIRYCSTCKIMKPSKASHCKHCNHCVDGFDHHCFWVGTCIGIRNWRAFLLFLQSSLLTIILYLCQCCLNLYKQYLDIYELWILMFKQASIPIIVFYGLYFCCGCFTKQNYLNAIILIIMFILPIIYSAVLINIVDDYQNYRYYENPFITILIIIIAITCFSFLIPVNSLNCYFISKGKTAKQAKSEDFFYMKNKTVTSPKYTISGIFRNLLYFYTYPIPASRYSI</sequence>
<keyword evidence="6" id="KW-0564">Palmitate</keyword>
<keyword evidence="8 10" id="KW-0012">Acyltransferase</keyword>
<dbReference type="AlphaFoldDB" id="A0A8S1KWC8"/>
<keyword evidence="5 10" id="KW-0472">Membrane</keyword>
<comment type="subcellular location">
    <subcellularLocation>
        <location evidence="1">Endomembrane system</location>
        <topology evidence="1">Multi-pass membrane protein</topology>
    </subcellularLocation>
</comment>
<evidence type="ECO:0000256" key="9">
    <source>
        <dbReference type="ARBA" id="ARBA00048048"/>
    </source>
</evidence>
<accession>A0A8S1KWC8</accession>
<keyword evidence="2 10" id="KW-0808">Transferase</keyword>
<evidence type="ECO:0000313" key="12">
    <source>
        <dbReference type="EMBL" id="CAD8058711.1"/>
    </source>
</evidence>
<dbReference type="EC" id="2.3.1.225" evidence="10"/>
<comment type="caution">
    <text evidence="12">The sequence shown here is derived from an EMBL/GenBank/DDBJ whole genome shotgun (WGS) entry which is preliminary data.</text>
</comment>
<protein>
    <recommendedName>
        <fullName evidence="10">Palmitoyltransferase</fullName>
        <ecNumber evidence="10">2.3.1.225</ecNumber>
    </recommendedName>
</protein>
<dbReference type="OrthoDB" id="302728at2759"/>
<dbReference type="InterPro" id="IPR001594">
    <property type="entry name" value="Palmitoyltrfase_DHHC"/>
</dbReference>
<dbReference type="Proteomes" id="UP000692954">
    <property type="component" value="Unassembled WGS sequence"/>
</dbReference>
<keyword evidence="7" id="KW-0449">Lipoprotein</keyword>
<comment type="similarity">
    <text evidence="10">Belongs to the DHHC palmitoyltransferase family.</text>
</comment>